<dbReference type="Pfam" id="PF00126">
    <property type="entry name" value="HTH_1"/>
    <property type="match status" value="1"/>
</dbReference>
<dbReference type="PRINTS" id="PR00039">
    <property type="entry name" value="HTHLYSR"/>
</dbReference>
<dbReference type="PROSITE" id="PS50931">
    <property type="entry name" value="HTH_LYSR"/>
    <property type="match status" value="1"/>
</dbReference>
<dbReference type="InterPro" id="IPR036390">
    <property type="entry name" value="WH_DNA-bd_sf"/>
</dbReference>
<proteinExistence type="inferred from homology"/>
<dbReference type="CDD" id="cd08414">
    <property type="entry name" value="PBP2_LTTR_aromatics_like"/>
    <property type="match status" value="1"/>
</dbReference>
<evidence type="ECO:0000256" key="1">
    <source>
        <dbReference type="ARBA" id="ARBA00009437"/>
    </source>
</evidence>
<protein>
    <submittedName>
        <fullName evidence="6">DNA-binding transcriptional LysR family regulator</fullName>
    </submittedName>
</protein>
<name>A0A7W8DJA7_9BACT</name>
<comment type="caution">
    <text evidence="6">The sequence shown here is derived from an EMBL/GenBank/DDBJ whole genome shotgun (WGS) entry which is preliminary data.</text>
</comment>
<dbReference type="Proteomes" id="UP000590740">
    <property type="component" value="Unassembled WGS sequence"/>
</dbReference>
<keyword evidence="7" id="KW-1185">Reference proteome</keyword>
<keyword evidence="4" id="KW-0804">Transcription</keyword>
<dbReference type="GO" id="GO:0003700">
    <property type="term" value="F:DNA-binding transcription factor activity"/>
    <property type="evidence" value="ECO:0007669"/>
    <property type="project" value="InterPro"/>
</dbReference>
<evidence type="ECO:0000313" key="6">
    <source>
        <dbReference type="EMBL" id="MBB5031835.1"/>
    </source>
</evidence>
<feature type="domain" description="HTH lysR-type" evidence="5">
    <location>
        <begin position="1"/>
        <end position="58"/>
    </location>
</feature>
<dbReference type="PANTHER" id="PTHR30346">
    <property type="entry name" value="TRANSCRIPTIONAL DUAL REGULATOR HCAR-RELATED"/>
    <property type="match status" value="1"/>
</dbReference>
<dbReference type="GO" id="GO:0003677">
    <property type="term" value="F:DNA binding"/>
    <property type="evidence" value="ECO:0007669"/>
    <property type="project" value="UniProtKB-KW"/>
</dbReference>
<keyword evidence="3 6" id="KW-0238">DNA-binding</keyword>
<dbReference type="RefSeq" id="WP_184338771.1">
    <property type="nucleotide sequence ID" value="NZ_JACHIG010000002.1"/>
</dbReference>
<dbReference type="SUPFAM" id="SSF46785">
    <property type="entry name" value="Winged helix' DNA-binding domain"/>
    <property type="match status" value="1"/>
</dbReference>
<evidence type="ECO:0000256" key="2">
    <source>
        <dbReference type="ARBA" id="ARBA00023015"/>
    </source>
</evidence>
<comment type="similarity">
    <text evidence="1">Belongs to the LysR transcriptional regulatory family.</text>
</comment>
<dbReference type="FunFam" id="1.10.10.10:FF:000001">
    <property type="entry name" value="LysR family transcriptional regulator"/>
    <property type="match status" value="1"/>
</dbReference>
<evidence type="ECO:0000259" key="5">
    <source>
        <dbReference type="PROSITE" id="PS50931"/>
    </source>
</evidence>
<evidence type="ECO:0000256" key="3">
    <source>
        <dbReference type="ARBA" id="ARBA00023125"/>
    </source>
</evidence>
<keyword evidence="2" id="KW-0805">Transcription regulation</keyword>
<dbReference type="GO" id="GO:0032993">
    <property type="term" value="C:protein-DNA complex"/>
    <property type="evidence" value="ECO:0007669"/>
    <property type="project" value="TreeGrafter"/>
</dbReference>
<organism evidence="6 7">
    <name type="scientific">Prosthecobacter vanneervenii</name>
    <dbReference type="NCBI Taxonomy" id="48466"/>
    <lineage>
        <taxon>Bacteria</taxon>
        <taxon>Pseudomonadati</taxon>
        <taxon>Verrucomicrobiota</taxon>
        <taxon>Verrucomicrobiia</taxon>
        <taxon>Verrucomicrobiales</taxon>
        <taxon>Verrucomicrobiaceae</taxon>
        <taxon>Prosthecobacter</taxon>
    </lineage>
</organism>
<dbReference type="SUPFAM" id="SSF53850">
    <property type="entry name" value="Periplasmic binding protein-like II"/>
    <property type="match status" value="1"/>
</dbReference>
<accession>A0A7W8DJA7</accession>
<dbReference type="EMBL" id="JACHIG010000002">
    <property type="protein sequence ID" value="MBB5031835.1"/>
    <property type="molecule type" value="Genomic_DNA"/>
</dbReference>
<dbReference type="Pfam" id="PF03466">
    <property type="entry name" value="LysR_substrate"/>
    <property type="match status" value="1"/>
</dbReference>
<evidence type="ECO:0000256" key="4">
    <source>
        <dbReference type="ARBA" id="ARBA00023163"/>
    </source>
</evidence>
<dbReference type="AlphaFoldDB" id="A0A7W8DJA7"/>
<gene>
    <name evidence="6" type="ORF">HNQ65_001403</name>
</gene>
<dbReference type="InterPro" id="IPR036388">
    <property type="entry name" value="WH-like_DNA-bd_sf"/>
</dbReference>
<sequence length="297" mass="33326">MELRHLKYFQAVAEELSFSRAARRLRIAQPALSRAVQELERELGAQLIERERRSPRLTPAGNVLLHEIGLILERLDESLRRVHRTAKGEEGELRLGYIGPPTRPFLARLLKEYGRRYPRVTVILEERTPERVWEMVSKGRLSVGLTRPVLAHEALGLQTLLLREEKFCAAVPLDHPWAKLTSLPWKKLAGEPLIILARREGAGSHDAIQAACQASGFVPRVKHMPSLIGTVLQYVESGAGVGVVPESTANKNLALIPLKPQQTIPLVMVWAKEGEDPAVAAFRGLVREWLKDGKLWE</sequence>
<evidence type="ECO:0000313" key="7">
    <source>
        <dbReference type="Proteomes" id="UP000590740"/>
    </source>
</evidence>
<dbReference type="PANTHER" id="PTHR30346:SF0">
    <property type="entry name" value="HCA OPERON TRANSCRIPTIONAL ACTIVATOR HCAR"/>
    <property type="match status" value="1"/>
</dbReference>
<dbReference type="Gene3D" id="1.10.10.10">
    <property type="entry name" value="Winged helix-like DNA-binding domain superfamily/Winged helix DNA-binding domain"/>
    <property type="match status" value="1"/>
</dbReference>
<reference evidence="6 7" key="1">
    <citation type="submission" date="2020-08" db="EMBL/GenBank/DDBJ databases">
        <title>Genomic Encyclopedia of Type Strains, Phase IV (KMG-IV): sequencing the most valuable type-strain genomes for metagenomic binning, comparative biology and taxonomic classification.</title>
        <authorList>
            <person name="Goeker M."/>
        </authorList>
    </citation>
    <scope>NUCLEOTIDE SEQUENCE [LARGE SCALE GENOMIC DNA]</scope>
    <source>
        <strain evidence="6 7">DSM 12252</strain>
    </source>
</reference>
<dbReference type="InterPro" id="IPR000847">
    <property type="entry name" value="LysR_HTH_N"/>
</dbReference>
<dbReference type="InterPro" id="IPR005119">
    <property type="entry name" value="LysR_subst-bd"/>
</dbReference>
<dbReference type="Gene3D" id="3.40.190.10">
    <property type="entry name" value="Periplasmic binding protein-like II"/>
    <property type="match status" value="2"/>
</dbReference>